<reference evidence="5 6" key="1">
    <citation type="submission" date="2020-10" db="EMBL/GenBank/DDBJ databases">
        <title>Identification of Nocardia species via Next-generation sequencing and recognition of intraspecies genetic diversity.</title>
        <authorList>
            <person name="Li P."/>
            <person name="Li P."/>
            <person name="Lu B."/>
        </authorList>
    </citation>
    <scope>NUCLEOTIDE SEQUENCE [LARGE SCALE GENOMIC DNA]</scope>
    <source>
        <strain evidence="5 6">BJ06-0157</strain>
    </source>
</reference>
<evidence type="ECO:0000256" key="3">
    <source>
        <dbReference type="ARBA" id="ARBA00023172"/>
    </source>
</evidence>
<dbReference type="Proteomes" id="UP000702209">
    <property type="component" value="Unassembled WGS sequence"/>
</dbReference>
<dbReference type="InterPro" id="IPR002104">
    <property type="entry name" value="Integrase_catalytic"/>
</dbReference>
<evidence type="ECO:0000313" key="5">
    <source>
        <dbReference type="EMBL" id="MBF6302797.1"/>
    </source>
</evidence>
<evidence type="ECO:0000313" key="6">
    <source>
        <dbReference type="Proteomes" id="UP000702209"/>
    </source>
</evidence>
<dbReference type="InterPro" id="IPR011010">
    <property type="entry name" value="DNA_brk_join_enz"/>
</dbReference>
<keyword evidence="6" id="KW-1185">Reference proteome</keyword>
<dbReference type="EMBL" id="JADLQX010000059">
    <property type="protein sequence ID" value="MBF6302797.1"/>
    <property type="molecule type" value="Genomic_DNA"/>
</dbReference>
<comment type="caution">
    <text evidence="5">The sequence shown here is derived from an EMBL/GenBank/DDBJ whole genome shotgun (WGS) entry which is preliminary data.</text>
</comment>
<dbReference type="PROSITE" id="PS51898">
    <property type="entry name" value="TYR_RECOMBINASE"/>
    <property type="match status" value="1"/>
</dbReference>
<comment type="similarity">
    <text evidence="1">Belongs to the 'phage' integrase family.</text>
</comment>
<dbReference type="Gene3D" id="1.10.443.10">
    <property type="entry name" value="Intergrase catalytic core"/>
    <property type="match status" value="1"/>
</dbReference>
<dbReference type="PANTHER" id="PTHR30349">
    <property type="entry name" value="PHAGE INTEGRASE-RELATED"/>
    <property type="match status" value="1"/>
</dbReference>
<evidence type="ECO:0000259" key="4">
    <source>
        <dbReference type="PROSITE" id="PS51898"/>
    </source>
</evidence>
<name>A0ABS0D1T7_9NOCA</name>
<keyword evidence="3" id="KW-0233">DNA recombination</keyword>
<evidence type="ECO:0000256" key="1">
    <source>
        <dbReference type="ARBA" id="ARBA00008857"/>
    </source>
</evidence>
<evidence type="ECO:0000256" key="2">
    <source>
        <dbReference type="ARBA" id="ARBA00023125"/>
    </source>
</evidence>
<accession>A0ABS0D1T7</accession>
<dbReference type="SUPFAM" id="SSF56349">
    <property type="entry name" value="DNA breaking-rejoining enzymes"/>
    <property type="match status" value="1"/>
</dbReference>
<dbReference type="PANTHER" id="PTHR30349:SF41">
    <property type="entry name" value="INTEGRASE_RECOMBINASE PROTEIN MJ0367-RELATED"/>
    <property type="match status" value="1"/>
</dbReference>
<dbReference type="InterPro" id="IPR013762">
    <property type="entry name" value="Integrase-like_cat_sf"/>
</dbReference>
<protein>
    <submittedName>
        <fullName evidence="5">Tyrosine-type recombinase/integrase</fullName>
    </submittedName>
</protein>
<dbReference type="InterPro" id="IPR050090">
    <property type="entry name" value="Tyrosine_recombinase_XerCD"/>
</dbReference>
<feature type="domain" description="Tyr recombinase" evidence="4">
    <location>
        <begin position="262"/>
        <end position="457"/>
    </location>
</feature>
<proteinExistence type="inferred from homology"/>
<gene>
    <name evidence="5" type="ORF">IU459_35475</name>
</gene>
<organism evidence="5 6">
    <name type="scientific">Nocardia amamiensis</name>
    <dbReference type="NCBI Taxonomy" id="404578"/>
    <lineage>
        <taxon>Bacteria</taxon>
        <taxon>Bacillati</taxon>
        <taxon>Actinomycetota</taxon>
        <taxon>Actinomycetes</taxon>
        <taxon>Mycobacteriales</taxon>
        <taxon>Nocardiaceae</taxon>
        <taxon>Nocardia</taxon>
    </lineage>
</organism>
<keyword evidence="2" id="KW-0238">DNA-binding</keyword>
<sequence>MCVHHRNRWIRADRPPIESWLLGCATFGQDRFDLRALPMPMRLEIAYSIQCRVDERRTITRPHSIRRLLRALPDSGAGSLLDRRPEDWMTYLGFSNERGHIERRFLLDAIGYLRDVVEGVGWDAEFPRDIWLLRRLGFGGRDTTFRFTGIEPIWLRKLTKRWARWRLSTGIGVGTVGGDIRAITLLSQSFPVLQRGPEGLTRELIEVHLAHLAERFPNPKTRTGQLSSLAGLLRSARQHAWEPRLSPQVDLFPEDYPRLDRGAPRALSEAVMAQLENPAVLDRFADPRGRLLARILMSTGLRVGDGARLKLDCIARDGQGAPYLRYTNHKMRREAFVPIDTDLAEAITTQQQAVLTEFDDPVFLLPRPNRNPEGKVAFSTATFRGELREWLRICDIRDELGRPVHVSPHQWRHTFGTRLINNEVPQETVRRLVDHDSHAMTSHYARLSDTTIREQWERARKVNIAGEQLAADTGPLADAVWMKNNLARAKMALPNGYCALPLQQKCEFANACLTCPVFVTTPEFLPQHRRQLEQTQALITQADHNGHQRLAEMNRTVEKNLLAIIEGLTTTGNCCSNGTSCACTGNGGSHAC</sequence>
<dbReference type="Pfam" id="PF00589">
    <property type="entry name" value="Phage_integrase"/>
    <property type="match status" value="1"/>
</dbReference>
<dbReference type="RefSeq" id="WP_195133979.1">
    <property type="nucleotide sequence ID" value="NZ_JADLQX010000059.1"/>
</dbReference>